<name>A0A4Y2SEW6_ARAVE</name>
<dbReference type="AlphaFoldDB" id="A0A4Y2SEW6"/>
<dbReference type="Proteomes" id="UP000499080">
    <property type="component" value="Unassembled WGS sequence"/>
</dbReference>
<gene>
    <name evidence="2" type="ORF">AVEN_162472_1</name>
</gene>
<comment type="caution">
    <text evidence="2">The sequence shown here is derived from an EMBL/GenBank/DDBJ whole genome shotgun (WGS) entry which is preliminary data.</text>
</comment>
<dbReference type="OrthoDB" id="6465622at2759"/>
<evidence type="ECO:0000313" key="2">
    <source>
        <dbReference type="EMBL" id="GBN85840.1"/>
    </source>
</evidence>
<keyword evidence="3" id="KW-1185">Reference proteome</keyword>
<proteinExistence type="predicted"/>
<dbReference type="EMBL" id="BGPR01020987">
    <property type="protein sequence ID" value="GBN85840.1"/>
    <property type="molecule type" value="Genomic_DNA"/>
</dbReference>
<feature type="region of interest" description="Disordered" evidence="1">
    <location>
        <begin position="1"/>
        <end position="21"/>
    </location>
</feature>
<protein>
    <submittedName>
        <fullName evidence="2">Uncharacterized protein</fullName>
    </submittedName>
</protein>
<accession>A0A4Y2SEW6</accession>
<feature type="compositionally biased region" description="Basic and acidic residues" evidence="1">
    <location>
        <begin position="1"/>
        <end position="17"/>
    </location>
</feature>
<sequence>MKQKMKEFQTQESEKMSKKAKLGCKQMLKGLQNEDGDNLQTTENADFRGQVKRAKVSKELWVSHLIGALLNEMVQLIAREPGEVTE</sequence>
<reference evidence="2 3" key="1">
    <citation type="journal article" date="2019" name="Sci. Rep.">
        <title>Orb-weaving spider Araneus ventricosus genome elucidates the spidroin gene catalogue.</title>
        <authorList>
            <person name="Kono N."/>
            <person name="Nakamura H."/>
            <person name="Ohtoshi R."/>
            <person name="Moran D.A.P."/>
            <person name="Shinohara A."/>
            <person name="Yoshida Y."/>
            <person name="Fujiwara M."/>
            <person name="Mori M."/>
            <person name="Tomita M."/>
            <person name="Arakawa K."/>
        </authorList>
    </citation>
    <scope>NUCLEOTIDE SEQUENCE [LARGE SCALE GENOMIC DNA]</scope>
</reference>
<evidence type="ECO:0000256" key="1">
    <source>
        <dbReference type="SAM" id="MobiDB-lite"/>
    </source>
</evidence>
<evidence type="ECO:0000313" key="3">
    <source>
        <dbReference type="Proteomes" id="UP000499080"/>
    </source>
</evidence>
<organism evidence="2 3">
    <name type="scientific">Araneus ventricosus</name>
    <name type="common">Orbweaver spider</name>
    <name type="synonym">Epeira ventricosa</name>
    <dbReference type="NCBI Taxonomy" id="182803"/>
    <lineage>
        <taxon>Eukaryota</taxon>
        <taxon>Metazoa</taxon>
        <taxon>Ecdysozoa</taxon>
        <taxon>Arthropoda</taxon>
        <taxon>Chelicerata</taxon>
        <taxon>Arachnida</taxon>
        <taxon>Araneae</taxon>
        <taxon>Araneomorphae</taxon>
        <taxon>Entelegynae</taxon>
        <taxon>Araneoidea</taxon>
        <taxon>Araneidae</taxon>
        <taxon>Araneus</taxon>
    </lineage>
</organism>